<dbReference type="eggNOG" id="COG1321">
    <property type="taxonomic scope" value="Bacteria"/>
</dbReference>
<dbReference type="Gene3D" id="1.10.10.10">
    <property type="entry name" value="Winged helix-like DNA-binding domain superfamily/Winged helix DNA-binding domain"/>
    <property type="match status" value="1"/>
</dbReference>
<dbReference type="InterPro" id="IPR036388">
    <property type="entry name" value="WH-like_DNA-bd_sf"/>
</dbReference>
<dbReference type="Pfam" id="PF01325">
    <property type="entry name" value="Fe_dep_repress"/>
    <property type="match status" value="1"/>
</dbReference>
<evidence type="ECO:0000313" key="2">
    <source>
        <dbReference type="EMBL" id="KGF57331.1"/>
    </source>
</evidence>
<feature type="domain" description="HTH dtxR-type" evidence="1">
    <location>
        <begin position="1"/>
        <end position="64"/>
    </location>
</feature>
<dbReference type="Proteomes" id="UP000029585">
    <property type="component" value="Unassembled WGS sequence"/>
</dbReference>
<dbReference type="RefSeq" id="WP_007489899.1">
    <property type="nucleotide sequence ID" value="NZ_KN174161.1"/>
</dbReference>
<dbReference type="GO" id="GO:0046914">
    <property type="term" value="F:transition metal ion binding"/>
    <property type="evidence" value="ECO:0007669"/>
    <property type="project" value="InterPro"/>
</dbReference>
<reference evidence="2 3" key="1">
    <citation type="submission" date="2011-08" db="EMBL/GenBank/DDBJ databases">
        <title>The Genome Sequence of Clostridium orbiscindens 1_3_50AFAA.</title>
        <authorList>
            <consortium name="The Broad Institute Genome Sequencing Platform"/>
            <person name="Earl A."/>
            <person name="Ward D."/>
            <person name="Feldgarden M."/>
            <person name="Gevers D."/>
            <person name="Daigneault M."/>
            <person name="Strauss J."/>
            <person name="Allen-Vercoe E."/>
            <person name="Young S.K."/>
            <person name="Zeng Q."/>
            <person name="Gargeya S."/>
            <person name="Fitzgerald M."/>
            <person name="Haas B."/>
            <person name="Abouelleil A."/>
            <person name="Alvarado L."/>
            <person name="Arachchi H.M."/>
            <person name="Berlin A."/>
            <person name="Brown A."/>
            <person name="Chapman S.B."/>
            <person name="Chen Z."/>
            <person name="Dunbar C."/>
            <person name="Freedman E."/>
            <person name="Gearin G."/>
            <person name="Gellesch M."/>
            <person name="Goldberg J."/>
            <person name="Griggs A."/>
            <person name="Gujja S."/>
            <person name="Heiman D."/>
            <person name="Howarth C."/>
            <person name="Larson L."/>
            <person name="Lui A."/>
            <person name="MacDonald P.J.P."/>
            <person name="Montmayeur A."/>
            <person name="Murphy C."/>
            <person name="Neiman D."/>
            <person name="Pearson M."/>
            <person name="Priest M."/>
            <person name="Roberts A."/>
            <person name="Saif S."/>
            <person name="Shea T."/>
            <person name="Shenoy N."/>
            <person name="Sisk P."/>
            <person name="Stolte C."/>
            <person name="Sykes S."/>
            <person name="Wortman J."/>
            <person name="Nusbaum C."/>
            <person name="Birren B."/>
        </authorList>
    </citation>
    <scope>NUCLEOTIDE SEQUENCE [LARGE SCALE GENOMIC DNA]</scope>
    <source>
        <strain evidence="2 3">1_3_50AFAA</strain>
    </source>
</reference>
<organism evidence="2 3">
    <name type="scientific">Flavonifractor plautii 1_3_50AFAA</name>
    <dbReference type="NCBI Taxonomy" id="742738"/>
    <lineage>
        <taxon>Bacteria</taxon>
        <taxon>Bacillati</taxon>
        <taxon>Bacillota</taxon>
        <taxon>Clostridia</taxon>
        <taxon>Eubacteriales</taxon>
        <taxon>Oscillospiraceae</taxon>
        <taxon>Flavonifractor</taxon>
    </lineage>
</organism>
<protein>
    <recommendedName>
        <fullName evidence="1">HTH dtxR-type domain-containing protein</fullName>
    </recommendedName>
</protein>
<dbReference type="PANTHER" id="PTHR33238:SF7">
    <property type="entry name" value="IRON-DEPENDENT TRANSCRIPTIONAL REGULATOR"/>
    <property type="match status" value="1"/>
</dbReference>
<sequence>MELTNTNVRYLLTIYHLSQARLEVSSKDIAQTLDVSRASVTSMMSILTDKRLVTKERYGKVHLTDDGCRWARVLASQTDKLAETLQNRMELSYEEAWKAACAAVSELPRHCFEPIHVPDRQRKEVFQS</sequence>
<dbReference type="InterPro" id="IPR050536">
    <property type="entry name" value="DtxR_MntR_Metal-Reg"/>
</dbReference>
<accession>A0A096BEB9</accession>
<proteinExistence type="predicted"/>
<dbReference type="GeneID" id="63971636"/>
<name>A0A096BEB9_FLAPL</name>
<dbReference type="SMART" id="SM00529">
    <property type="entry name" value="HTH_DTXR"/>
    <property type="match status" value="1"/>
</dbReference>
<dbReference type="AlphaFoldDB" id="A0A096BEB9"/>
<dbReference type="InterPro" id="IPR022687">
    <property type="entry name" value="HTH_DTXR"/>
</dbReference>
<dbReference type="EMBL" id="ADLO01000008">
    <property type="protein sequence ID" value="KGF57331.1"/>
    <property type="molecule type" value="Genomic_DNA"/>
</dbReference>
<keyword evidence="3" id="KW-1185">Reference proteome</keyword>
<dbReference type="PROSITE" id="PS50944">
    <property type="entry name" value="HTH_DTXR"/>
    <property type="match status" value="1"/>
</dbReference>
<evidence type="ECO:0000259" key="1">
    <source>
        <dbReference type="PROSITE" id="PS50944"/>
    </source>
</evidence>
<dbReference type="PANTHER" id="PTHR33238">
    <property type="entry name" value="IRON (METAL) DEPENDENT REPRESSOR, DTXR FAMILY"/>
    <property type="match status" value="1"/>
</dbReference>
<dbReference type="GO" id="GO:0003700">
    <property type="term" value="F:DNA-binding transcription factor activity"/>
    <property type="evidence" value="ECO:0007669"/>
    <property type="project" value="InterPro"/>
</dbReference>
<dbReference type="InterPro" id="IPR022689">
    <property type="entry name" value="Iron_dep_repressor"/>
</dbReference>
<dbReference type="SUPFAM" id="SSF46785">
    <property type="entry name" value="Winged helix' DNA-binding domain"/>
    <property type="match status" value="1"/>
</dbReference>
<dbReference type="HOGENOM" id="CLU_069532_3_2_9"/>
<evidence type="ECO:0000313" key="3">
    <source>
        <dbReference type="Proteomes" id="UP000029585"/>
    </source>
</evidence>
<dbReference type="GO" id="GO:0003677">
    <property type="term" value="F:DNA binding"/>
    <property type="evidence" value="ECO:0007669"/>
    <property type="project" value="InterPro"/>
</dbReference>
<gene>
    <name evidence="2" type="ORF">HMPREF9460_00265</name>
</gene>
<dbReference type="InterPro" id="IPR036390">
    <property type="entry name" value="WH_DNA-bd_sf"/>
</dbReference>
<dbReference type="PATRIC" id="fig|742738.3.peg.278"/>
<comment type="caution">
    <text evidence="2">The sequence shown here is derived from an EMBL/GenBank/DDBJ whole genome shotgun (WGS) entry which is preliminary data.</text>
</comment>